<protein>
    <submittedName>
        <fullName evidence="1">Hydrogenase maturation nickel metallochaperone HypA</fullName>
    </submittedName>
</protein>
<organism evidence="1 2">
    <name type="scientific">Spirulina subsalsa FACHB-351</name>
    <dbReference type="NCBI Taxonomy" id="234711"/>
    <lineage>
        <taxon>Bacteria</taxon>
        <taxon>Bacillati</taxon>
        <taxon>Cyanobacteriota</taxon>
        <taxon>Cyanophyceae</taxon>
        <taxon>Spirulinales</taxon>
        <taxon>Spirulinaceae</taxon>
        <taxon>Spirulina</taxon>
    </lineage>
</organism>
<name>A0ABT3L6F4_9CYAN</name>
<proteinExistence type="predicted"/>
<dbReference type="Proteomes" id="UP001526426">
    <property type="component" value="Unassembled WGS sequence"/>
</dbReference>
<reference evidence="1 2" key="1">
    <citation type="submission" date="2021-08" db="EMBL/GenBank/DDBJ databases">
        <title>Draft genome sequence of Spirulina subsalsa with high tolerance to salinity and hype-accumulation of phycocyanin.</title>
        <authorList>
            <person name="Pei H."/>
            <person name="Jiang L."/>
        </authorList>
    </citation>
    <scope>NUCLEOTIDE SEQUENCE [LARGE SCALE GENOMIC DNA]</scope>
    <source>
        <strain evidence="1 2">FACHB-351</strain>
    </source>
</reference>
<gene>
    <name evidence="1" type="ORF">K4A83_12530</name>
</gene>
<evidence type="ECO:0000313" key="2">
    <source>
        <dbReference type="Proteomes" id="UP001526426"/>
    </source>
</evidence>
<evidence type="ECO:0000313" key="1">
    <source>
        <dbReference type="EMBL" id="MCW6037087.1"/>
    </source>
</evidence>
<comment type="caution">
    <text evidence="1">The sequence shown here is derived from an EMBL/GenBank/DDBJ whole genome shotgun (WGS) entry which is preliminary data.</text>
</comment>
<accession>A0ABT3L6F4</accession>
<keyword evidence="2" id="KW-1185">Reference proteome</keyword>
<sequence>MSEFSNSDQAIFAEWRQKIAIANRHNIFCHCRDCGEEWVDSHRNVSCPACQSQKLEYIACWQFPDG</sequence>
<dbReference type="RefSeq" id="WP_265264918.1">
    <property type="nucleotide sequence ID" value="NZ_JAIHOM010000056.1"/>
</dbReference>
<dbReference type="EMBL" id="JAIHOM010000056">
    <property type="protein sequence ID" value="MCW6037087.1"/>
    <property type="molecule type" value="Genomic_DNA"/>
</dbReference>